<evidence type="ECO:0000256" key="2">
    <source>
        <dbReference type="ARBA" id="ARBA00022729"/>
    </source>
</evidence>
<dbReference type="OrthoDB" id="8160532at2"/>
<dbReference type="Pfam" id="PF08139">
    <property type="entry name" value="LPAM_1"/>
    <property type="match status" value="1"/>
</dbReference>
<evidence type="ECO:0000256" key="3">
    <source>
        <dbReference type="SAM" id="MobiDB-lite"/>
    </source>
</evidence>
<feature type="region of interest" description="Disordered" evidence="3">
    <location>
        <begin position="24"/>
        <end position="64"/>
    </location>
</feature>
<dbReference type="Proteomes" id="UP000438476">
    <property type="component" value="Unassembled WGS sequence"/>
</dbReference>
<evidence type="ECO:0000256" key="1">
    <source>
        <dbReference type="ARBA" id="ARBA00017922"/>
    </source>
</evidence>
<feature type="signal peptide" evidence="4">
    <location>
        <begin position="1"/>
        <end position="24"/>
    </location>
</feature>
<dbReference type="EMBL" id="WTYT01000006">
    <property type="protein sequence ID" value="MXO66767.1"/>
    <property type="molecule type" value="Genomic_DNA"/>
</dbReference>
<comment type="caution">
    <text evidence="5">The sequence shown here is derived from an EMBL/GenBank/DDBJ whole genome shotgun (WGS) entry which is preliminary data.</text>
</comment>
<accession>A0A6I4T7G5</accession>
<proteinExistence type="predicted"/>
<evidence type="ECO:0000313" key="6">
    <source>
        <dbReference type="Proteomes" id="UP000438476"/>
    </source>
</evidence>
<dbReference type="RefSeq" id="WP_160737216.1">
    <property type="nucleotide sequence ID" value="NZ_WTYT01000006.1"/>
</dbReference>
<keyword evidence="5" id="KW-0449">Lipoprotein</keyword>
<name>A0A6I4T7G5_9SPHN</name>
<dbReference type="InterPro" id="IPR012640">
    <property type="entry name" value="Membr_lipoprot_lipid_attach_CS"/>
</dbReference>
<organism evidence="5 6">
    <name type="scientific">Altericroceibacterium endophyticum</name>
    <dbReference type="NCBI Taxonomy" id="1808508"/>
    <lineage>
        <taxon>Bacteria</taxon>
        <taxon>Pseudomonadati</taxon>
        <taxon>Pseudomonadota</taxon>
        <taxon>Alphaproteobacteria</taxon>
        <taxon>Sphingomonadales</taxon>
        <taxon>Erythrobacteraceae</taxon>
        <taxon>Altericroceibacterium</taxon>
    </lineage>
</organism>
<reference evidence="5 6" key="1">
    <citation type="submission" date="2019-12" db="EMBL/GenBank/DDBJ databases">
        <title>Genomic-based taxomic classification of the family Erythrobacteraceae.</title>
        <authorList>
            <person name="Xu L."/>
        </authorList>
    </citation>
    <scope>NUCLEOTIDE SEQUENCE [LARGE SCALE GENOMIC DNA]</scope>
    <source>
        <strain evidence="5 6">LMG 29518</strain>
    </source>
</reference>
<keyword evidence="6" id="KW-1185">Reference proteome</keyword>
<feature type="chain" id="PRO_5026331103" description="Type IV secretion system putative lipoprotein virB7" evidence="4">
    <location>
        <begin position="25"/>
        <end position="219"/>
    </location>
</feature>
<sequence length="219" mass="23039">MMRNILFAATAVLALAGCSGNGESAPADENGATVSPDRADNPAADGDTGSGNDTAAKDAPQVAGVQPECGAQEKTFFSCSLENGKAIAVCLTDGAEGKDFAQYRYGSKGKASEMVWPKKAGDRSLTFASVPYSGGGEAQLSFRKGDFRYVVYSRVRRTNFTAGEGNDPEFSDGVLVMKNDKIIANHACEGGGSTGTSVNYDLSKEYLPRDDDAMVYDDH</sequence>
<keyword evidence="2 4" id="KW-0732">Signal</keyword>
<dbReference type="AlphaFoldDB" id="A0A6I4T7G5"/>
<gene>
    <name evidence="5" type="ORF">GRI91_13455</name>
</gene>
<dbReference type="PROSITE" id="PS51257">
    <property type="entry name" value="PROKAR_LIPOPROTEIN"/>
    <property type="match status" value="1"/>
</dbReference>
<evidence type="ECO:0000256" key="4">
    <source>
        <dbReference type="SAM" id="SignalP"/>
    </source>
</evidence>
<protein>
    <recommendedName>
        <fullName evidence="1">Type IV secretion system putative lipoprotein virB7</fullName>
    </recommendedName>
</protein>
<evidence type="ECO:0000313" key="5">
    <source>
        <dbReference type="EMBL" id="MXO66767.1"/>
    </source>
</evidence>